<evidence type="ECO:0000256" key="4">
    <source>
        <dbReference type="ARBA" id="ARBA00022723"/>
    </source>
</evidence>
<dbReference type="PANTHER" id="PTHR34405:SF1">
    <property type="entry name" value="CRISPR-ASSOCIATED ENDORIBONUCLEASE CAS2"/>
    <property type="match status" value="1"/>
</dbReference>
<dbReference type="GO" id="GO:0043571">
    <property type="term" value="P:maintenance of CRISPR repeat elements"/>
    <property type="evidence" value="ECO:0007669"/>
    <property type="project" value="UniProtKB-UniRule"/>
</dbReference>
<name>A0A1I5IH12_9FIRM</name>
<evidence type="ECO:0000256" key="5">
    <source>
        <dbReference type="ARBA" id="ARBA00022759"/>
    </source>
</evidence>
<keyword evidence="7 9" id="KW-0460">Magnesium</keyword>
<proteinExistence type="inferred from homology"/>
<evidence type="ECO:0000256" key="7">
    <source>
        <dbReference type="ARBA" id="ARBA00022842"/>
    </source>
</evidence>
<comment type="function">
    <text evidence="9">CRISPR (clustered regularly interspaced short palindromic repeat), is an adaptive immune system that provides protection against mobile genetic elements (viruses, transposable elements and conjugative plasmids). CRISPR clusters contain sequences complementary to antecedent mobile elements and target invading nucleic acids. CRISPR clusters are transcribed and processed into CRISPR RNA (crRNA). Functions as a ssRNA-specific endoribonuclease. Involved in the integration of spacer DNA into the CRISPR cassette.</text>
</comment>
<keyword evidence="6 9" id="KW-0378">Hydrolase</keyword>
<protein>
    <recommendedName>
        <fullName evidence="9">CRISPR-associated endoribonuclease Cas2</fullName>
        <ecNumber evidence="9">3.1.-.-</ecNumber>
    </recommendedName>
</protein>
<evidence type="ECO:0000256" key="3">
    <source>
        <dbReference type="ARBA" id="ARBA00022722"/>
    </source>
</evidence>
<dbReference type="GO" id="GO:0004521">
    <property type="term" value="F:RNA endonuclease activity"/>
    <property type="evidence" value="ECO:0007669"/>
    <property type="project" value="InterPro"/>
</dbReference>
<dbReference type="OrthoDB" id="279819at2"/>
<keyword evidence="8 9" id="KW-0051">Antiviral defense</keyword>
<dbReference type="Pfam" id="PF09827">
    <property type="entry name" value="CRISPR_Cas2"/>
    <property type="match status" value="1"/>
</dbReference>
<dbReference type="InterPro" id="IPR021127">
    <property type="entry name" value="CRISPR_associated_Cas2"/>
</dbReference>
<dbReference type="GO" id="GO:0016787">
    <property type="term" value="F:hydrolase activity"/>
    <property type="evidence" value="ECO:0007669"/>
    <property type="project" value="UniProtKB-KW"/>
</dbReference>
<dbReference type="Proteomes" id="UP000198806">
    <property type="component" value="Unassembled WGS sequence"/>
</dbReference>
<dbReference type="GO" id="GO:0051607">
    <property type="term" value="P:defense response to virus"/>
    <property type="evidence" value="ECO:0007669"/>
    <property type="project" value="UniProtKB-UniRule"/>
</dbReference>
<accession>A0A1I5IH12</accession>
<gene>
    <name evidence="9" type="primary">cas2</name>
    <name evidence="10" type="ORF">SAMN04489757_1451</name>
</gene>
<comment type="subunit">
    <text evidence="9">Homodimer, forms a heterotetramer with a Cas1 homodimer.</text>
</comment>
<dbReference type="PANTHER" id="PTHR34405">
    <property type="entry name" value="CRISPR-ASSOCIATED ENDORIBONUCLEASE CAS2"/>
    <property type="match status" value="1"/>
</dbReference>
<keyword evidence="5 9" id="KW-0255">Endonuclease</keyword>
<organism evidence="10 11">
    <name type="scientific">Anaerocolumna aminovalerica</name>
    <dbReference type="NCBI Taxonomy" id="1527"/>
    <lineage>
        <taxon>Bacteria</taxon>
        <taxon>Bacillati</taxon>
        <taxon>Bacillota</taxon>
        <taxon>Clostridia</taxon>
        <taxon>Lachnospirales</taxon>
        <taxon>Lachnospiraceae</taxon>
        <taxon>Anaerocolumna</taxon>
    </lineage>
</organism>
<keyword evidence="3 9" id="KW-0540">Nuclease</keyword>
<dbReference type="EC" id="3.1.-.-" evidence="9"/>
<dbReference type="AlphaFoldDB" id="A0A1I5IH12"/>
<evidence type="ECO:0000313" key="10">
    <source>
        <dbReference type="EMBL" id="SFO59863.1"/>
    </source>
</evidence>
<dbReference type="Gene3D" id="3.30.70.240">
    <property type="match status" value="1"/>
</dbReference>
<dbReference type="InterPro" id="IPR019199">
    <property type="entry name" value="Virulence_VapD/CRISPR_Cas2"/>
</dbReference>
<sequence>MKKKENYNYNYAFLFYDVNEKRVAKVFKICKKYLSHYQKSVFRGEVTPSNLLLLKNELNKVINMQEDFICIIKLKNNNVYGEEVLGNQQYDTGESLLI</sequence>
<evidence type="ECO:0000256" key="1">
    <source>
        <dbReference type="ARBA" id="ARBA00001946"/>
    </source>
</evidence>
<dbReference type="STRING" id="1527.SAMN04489757_1451"/>
<comment type="similarity">
    <text evidence="2 9">Belongs to the CRISPR-associated endoribonuclease Cas2 protein family.</text>
</comment>
<dbReference type="NCBIfam" id="TIGR01573">
    <property type="entry name" value="cas2"/>
    <property type="match status" value="1"/>
</dbReference>
<reference evidence="10 11" key="1">
    <citation type="submission" date="2016-10" db="EMBL/GenBank/DDBJ databases">
        <authorList>
            <person name="de Groot N.N."/>
        </authorList>
    </citation>
    <scope>NUCLEOTIDE SEQUENCE [LARGE SCALE GENOMIC DNA]</scope>
    <source>
        <strain evidence="10 11">DSM 1283</strain>
    </source>
</reference>
<dbReference type="HAMAP" id="MF_01471">
    <property type="entry name" value="Cas2"/>
    <property type="match status" value="1"/>
</dbReference>
<evidence type="ECO:0000256" key="9">
    <source>
        <dbReference type="HAMAP-Rule" id="MF_01471"/>
    </source>
</evidence>
<dbReference type="CDD" id="cd09725">
    <property type="entry name" value="Cas2_I_II_III"/>
    <property type="match status" value="1"/>
</dbReference>
<dbReference type="GO" id="GO:0046872">
    <property type="term" value="F:metal ion binding"/>
    <property type="evidence" value="ECO:0007669"/>
    <property type="project" value="UniProtKB-UniRule"/>
</dbReference>
<evidence type="ECO:0000256" key="6">
    <source>
        <dbReference type="ARBA" id="ARBA00022801"/>
    </source>
</evidence>
<dbReference type="SUPFAM" id="SSF143430">
    <property type="entry name" value="TTP0101/SSO1404-like"/>
    <property type="match status" value="1"/>
</dbReference>
<evidence type="ECO:0000313" key="11">
    <source>
        <dbReference type="Proteomes" id="UP000198806"/>
    </source>
</evidence>
<dbReference type="RefSeq" id="WP_091688482.1">
    <property type="nucleotide sequence ID" value="NZ_BAABFM010000054.1"/>
</dbReference>
<keyword evidence="11" id="KW-1185">Reference proteome</keyword>
<evidence type="ECO:0000256" key="2">
    <source>
        <dbReference type="ARBA" id="ARBA00009959"/>
    </source>
</evidence>
<feature type="binding site" evidence="9">
    <location>
        <position position="17"/>
    </location>
    <ligand>
        <name>Mg(2+)</name>
        <dbReference type="ChEBI" id="CHEBI:18420"/>
        <note>catalytic</note>
    </ligand>
</feature>
<evidence type="ECO:0000256" key="8">
    <source>
        <dbReference type="ARBA" id="ARBA00023118"/>
    </source>
</evidence>
<keyword evidence="4 9" id="KW-0479">Metal-binding</keyword>
<dbReference type="EMBL" id="FOWD01000045">
    <property type="protein sequence ID" value="SFO59863.1"/>
    <property type="molecule type" value="Genomic_DNA"/>
</dbReference>
<comment type="cofactor">
    <cofactor evidence="1 9">
        <name>Mg(2+)</name>
        <dbReference type="ChEBI" id="CHEBI:18420"/>
    </cofactor>
</comment>